<evidence type="ECO:0000259" key="1">
    <source>
        <dbReference type="PROSITE" id="PS51747"/>
    </source>
</evidence>
<organism evidence="2 3">
    <name type="scientific">Paenibacillus allorhizosphaerae</name>
    <dbReference type="NCBI Taxonomy" id="2849866"/>
    <lineage>
        <taxon>Bacteria</taxon>
        <taxon>Bacillati</taxon>
        <taxon>Bacillota</taxon>
        <taxon>Bacilli</taxon>
        <taxon>Bacillales</taxon>
        <taxon>Paenibacillaceae</taxon>
        <taxon>Paenibacillus</taxon>
    </lineage>
</organism>
<sequence>MKVSYAEQDHVSYLLRCVQVSRVAKNSGNFPFGAILVDSLGNVLLEQGNIEITENVCTGHAETMLMEAASRVFSKSFLWNCTLYTTVEPCAMCAGSIYWGNVGRVVYGISEQRLAQLTGDDSRNLTLDLPCREVFARGRKPIEVMGPFPEIEEETITVHENYWKQGRLHSL</sequence>
<evidence type="ECO:0000313" key="3">
    <source>
        <dbReference type="Proteomes" id="UP000730618"/>
    </source>
</evidence>
<dbReference type="Pfam" id="PF00383">
    <property type="entry name" value="dCMP_cyt_deam_1"/>
    <property type="match status" value="1"/>
</dbReference>
<reference evidence="2 3" key="1">
    <citation type="submission" date="2021-06" db="EMBL/GenBank/DDBJ databases">
        <authorList>
            <person name="Criscuolo A."/>
        </authorList>
    </citation>
    <scope>NUCLEOTIDE SEQUENCE [LARGE SCALE GENOMIC DNA]</scope>
    <source>
        <strain evidence="3">CIP 111802</strain>
    </source>
</reference>
<dbReference type="PANTHER" id="PTHR11079:SF162">
    <property type="entry name" value="RIBOFLAVIN BIOSYNTHESIS PROTEIN PYRD, CHLOROPLASTIC"/>
    <property type="match status" value="1"/>
</dbReference>
<dbReference type="InterPro" id="IPR002125">
    <property type="entry name" value="CMP_dCMP_dom"/>
</dbReference>
<dbReference type="PROSITE" id="PS00903">
    <property type="entry name" value="CYT_DCMP_DEAMINASES_1"/>
    <property type="match status" value="1"/>
</dbReference>
<dbReference type="GO" id="GO:0052717">
    <property type="term" value="F:tRNA-specific adenosine-34 deaminase activity"/>
    <property type="evidence" value="ECO:0007669"/>
    <property type="project" value="UniProtKB-EC"/>
</dbReference>
<comment type="caution">
    <text evidence="2">The sequence shown here is derived from an EMBL/GenBank/DDBJ whole genome shotgun (WGS) entry which is preliminary data.</text>
</comment>
<evidence type="ECO:0000313" key="2">
    <source>
        <dbReference type="EMBL" id="CAG7644468.1"/>
    </source>
</evidence>
<feature type="domain" description="CMP/dCMP-type deaminase" evidence="1">
    <location>
        <begin position="8"/>
        <end position="121"/>
    </location>
</feature>
<gene>
    <name evidence="2" type="primary">tadA_1</name>
    <name evidence="2" type="ORF">PAECIP111802_03276</name>
</gene>
<name>A0ABN7TRC6_9BACL</name>
<keyword evidence="3" id="KW-1185">Reference proteome</keyword>
<dbReference type="PROSITE" id="PS51747">
    <property type="entry name" value="CYT_DCMP_DEAMINASES_2"/>
    <property type="match status" value="1"/>
</dbReference>
<keyword evidence="2" id="KW-0378">Hydrolase</keyword>
<proteinExistence type="predicted"/>
<dbReference type="Proteomes" id="UP000730618">
    <property type="component" value="Unassembled WGS sequence"/>
</dbReference>
<dbReference type="PANTHER" id="PTHR11079">
    <property type="entry name" value="CYTOSINE DEAMINASE FAMILY MEMBER"/>
    <property type="match status" value="1"/>
</dbReference>
<protein>
    <submittedName>
        <fullName evidence="2">tRNA-specific adenosine deaminase</fullName>
        <ecNumber evidence="2">3.5.4.33</ecNumber>
    </submittedName>
</protein>
<dbReference type="RefSeq" id="WP_218099584.1">
    <property type="nucleotide sequence ID" value="NZ_CAJVCE010000008.1"/>
</dbReference>
<dbReference type="CDD" id="cd01285">
    <property type="entry name" value="nucleoside_deaminase"/>
    <property type="match status" value="1"/>
</dbReference>
<accession>A0ABN7TRC6</accession>
<dbReference type="EMBL" id="CAJVCE010000008">
    <property type="protein sequence ID" value="CAG7644468.1"/>
    <property type="molecule type" value="Genomic_DNA"/>
</dbReference>
<dbReference type="EC" id="3.5.4.33" evidence="2"/>
<dbReference type="InterPro" id="IPR016192">
    <property type="entry name" value="APOBEC/CMP_deaminase_Zn-bd"/>
</dbReference>